<reference evidence="1 2" key="1">
    <citation type="submission" date="2017-11" db="EMBL/GenBank/DDBJ databases">
        <title>Genome sequence of the oocydin A producing rhizobacterium Serratia plymuthica 4Rx5.</title>
        <authorList>
            <person name="Matilla M.A."/>
            <person name="Udaondo Z."/>
            <person name="Salmond G.P.C."/>
        </authorList>
    </citation>
    <scope>NUCLEOTIDE SEQUENCE [LARGE SCALE GENOMIC DNA]</scope>
    <source>
        <strain evidence="1 2">4Rx5</strain>
    </source>
</reference>
<proteinExistence type="predicted"/>
<dbReference type="Proteomes" id="UP000248196">
    <property type="component" value="Unassembled WGS sequence"/>
</dbReference>
<organism evidence="1 2">
    <name type="scientific">Serratia plymuthica</name>
    <dbReference type="NCBI Taxonomy" id="82996"/>
    <lineage>
        <taxon>Bacteria</taxon>
        <taxon>Pseudomonadati</taxon>
        <taxon>Pseudomonadota</taxon>
        <taxon>Gammaproteobacteria</taxon>
        <taxon>Enterobacterales</taxon>
        <taxon>Yersiniaceae</taxon>
        <taxon>Serratia</taxon>
    </lineage>
</organism>
<dbReference type="OrthoDB" id="119238at2"/>
<accession>A0A318PAC8</accession>
<evidence type="ECO:0008006" key="3">
    <source>
        <dbReference type="Google" id="ProtNLM"/>
    </source>
</evidence>
<evidence type="ECO:0000313" key="2">
    <source>
        <dbReference type="Proteomes" id="UP000248196"/>
    </source>
</evidence>
<protein>
    <recommendedName>
        <fullName evidence="3">RiboL-PSP-HEPN domain-containing protein</fullName>
    </recommendedName>
</protein>
<sequence>MKMTFNINGKKVPPQSLKYKSKEDQLEVMRSWFFENFEDPANSCPYDGREGGYAYIYGGPFYAQEALEMTFGGYIKDSYIEELVGELECECHEWSGNSDNVDDWYDDDLYSAVTSSEEPIVKFEENINIIKSLGRGEYNEEQKKHLLNILYTNVITALETLYVELFIKSLDINQSYILDLIEKGKSEFKWSKETLSLPFKIESIEKLKIELIKSIKENLVSASWHNIEQVLKRYKAAFDIQTRNDWPIKEIEAATLIRNHLVHRGGKDKDGNSVNITEQNLEGLLDNATSLARKLYESLNNALPDEESEF</sequence>
<comment type="caution">
    <text evidence="1">The sequence shown here is derived from an EMBL/GenBank/DDBJ whole genome shotgun (WGS) entry which is preliminary data.</text>
</comment>
<dbReference type="AlphaFoldDB" id="A0A318PAC8"/>
<evidence type="ECO:0000313" key="1">
    <source>
        <dbReference type="EMBL" id="PYD36447.1"/>
    </source>
</evidence>
<dbReference type="EMBL" id="PESE01000012">
    <property type="protein sequence ID" value="PYD36447.1"/>
    <property type="molecule type" value="Genomic_DNA"/>
</dbReference>
<name>A0A318PAC8_SERPL</name>
<gene>
    <name evidence="1" type="ORF">CT690_24235</name>
</gene>
<dbReference type="RefSeq" id="WP_004953570.1">
    <property type="nucleotide sequence ID" value="NZ_PESE01000012.1"/>
</dbReference>